<dbReference type="Proteomes" id="UP001054945">
    <property type="component" value="Unassembled WGS sequence"/>
</dbReference>
<organism evidence="1 2">
    <name type="scientific">Caerostris extrusa</name>
    <name type="common">Bark spider</name>
    <name type="synonym">Caerostris bankana</name>
    <dbReference type="NCBI Taxonomy" id="172846"/>
    <lineage>
        <taxon>Eukaryota</taxon>
        <taxon>Metazoa</taxon>
        <taxon>Ecdysozoa</taxon>
        <taxon>Arthropoda</taxon>
        <taxon>Chelicerata</taxon>
        <taxon>Arachnida</taxon>
        <taxon>Araneae</taxon>
        <taxon>Araneomorphae</taxon>
        <taxon>Entelegynae</taxon>
        <taxon>Araneoidea</taxon>
        <taxon>Araneidae</taxon>
        <taxon>Caerostris</taxon>
    </lineage>
</organism>
<reference evidence="1 2" key="1">
    <citation type="submission" date="2021-06" db="EMBL/GenBank/DDBJ databases">
        <title>Caerostris extrusa draft genome.</title>
        <authorList>
            <person name="Kono N."/>
            <person name="Arakawa K."/>
        </authorList>
    </citation>
    <scope>NUCLEOTIDE SEQUENCE [LARGE SCALE GENOMIC DNA]</scope>
</reference>
<evidence type="ECO:0000313" key="1">
    <source>
        <dbReference type="EMBL" id="GIZ02971.1"/>
    </source>
</evidence>
<sequence>MDNIRNKLEQLNLGESSNKNCPSVTEAETLSSEETASILVDMQSAVKSIPLRKINIDSKAQLKYFYRNYLSDRRIKLQMLQIHTSNLTFLTRILESDTDFPRLESSYDELRSSWNKTRMKLFESQELDNAEKFDELQELFTLNCRWKSLTSSFKDNVLSIKRDFSYINTAIAACKESNQQLNIELFRFLARFFPSVFRKRSSHY</sequence>
<accession>A0AAV4Y694</accession>
<comment type="caution">
    <text evidence="1">The sequence shown here is derived from an EMBL/GenBank/DDBJ whole genome shotgun (WGS) entry which is preliminary data.</text>
</comment>
<protein>
    <submittedName>
        <fullName evidence="1">Uncharacterized protein</fullName>
    </submittedName>
</protein>
<dbReference type="AlphaFoldDB" id="A0AAV4Y694"/>
<proteinExistence type="predicted"/>
<evidence type="ECO:0000313" key="2">
    <source>
        <dbReference type="Proteomes" id="UP001054945"/>
    </source>
</evidence>
<dbReference type="EMBL" id="BPLR01001533">
    <property type="protein sequence ID" value="GIZ02971.1"/>
    <property type="molecule type" value="Genomic_DNA"/>
</dbReference>
<keyword evidence="2" id="KW-1185">Reference proteome</keyword>
<name>A0AAV4Y694_CAEEX</name>
<gene>
    <name evidence="1" type="ORF">CEXT_511361</name>
</gene>